<name>A0A1J1IYF2_9DIPT</name>
<dbReference type="InterPro" id="IPR001314">
    <property type="entry name" value="Peptidase_S1A"/>
</dbReference>
<dbReference type="InterPro" id="IPR043504">
    <property type="entry name" value="Peptidase_S1_PA_chymotrypsin"/>
</dbReference>
<reference evidence="12 13" key="1">
    <citation type="submission" date="2015-04" db="EMBL/GenBank/DDBJ databases">
        <authorList>
            <person name="Syromyatnikov M.Y."/>
            <person name="Popov V.N."/>
        </authorList>
    </citation>
    <scope>NUCLEOTIDE SEQUENCE [LARGE SCALE GENOMIC DNA]</scope>
</reference>
<evidence type="ECO:0000256" key="3">
    <source>
        <dbReference type="ARBA" id="ARBA00022670"/>
    </source>
</evidence>
<organism evidence="12 13">
    <name type="scientific">Clunio marinus</name>
    <dbReference type="NCBI Taxonomy" id="568069"/>
    <lineage>
        <taxon>Eukaryota</taxon>
        <taxon>Metazoa</taxon>
        <taxon>Ecdysozoa</taxon>
        <taxon>Arthropoda</taxon>
        <taxon>Hexapoda</taxon>
        <taxon>Insecta</taxon>
        <taxon>Pterygota</taxon>
        <taxon>Neoptera</taxon>
        <taxon>Endopterygota</taxon>
        <taxon>Diptera</taxon>
        <taxon>Nematocera</taxon>
        <taxon>Chironomoidea</taxon>
        <taxon>Chironomidae</taxon>
        <taxon>Clunio</taxon>
    </lineage>
</organism>
<evidence type="ECO:0000313" key="13">
    <source>
        <dbReference type="Proteomes" id="UP000183832"/>
    </source>
</evidence>
<proteinExistence type="inferred from homology"/>
<comment type="subcellular location">
    <subcellularLocation>
        <location evidence="1">Secreted</location>
    </subcellularLocation>
</comment>
<evidence type="ECO:0000256" key="4">
    <source>
        <dbReference type="ARBA" id="ARBA00022757"/>
    </source>
</evidence>
<evidence type="ECO:0000256" key="9">
    <source>
        <dbReference type="ARBA" id="ARBA00024195"/>
    </source>
</evidence>
<dbReference type="GO" id="GO:0007586">
    <property type="term" value="P:digestion"/>
    <property type="evidence" value="ECO:0007669"/>
    <property type="project" value="UniProtKB-KW"/>
</dbReference>
<dbReference type="Pfam" id="PF00089">
    <property type="entry name" value="Trypsin"/>
    <property type="match status" value="1"/>
</dbReference>
<dbReference type="PROSITE" id="PS00135">
    <property type="entry name" value="TRYPSIN_SER"/>
    <property type="match status" value="1"/>
</dbReference>
<dbReference type="InterPro" id="IPR001254">
    <property type="entry name" value="Trypsin_dom"/>
</dbReference>
<dbReference type="PANTHER" id="PTHR24260:SF147">
    <property type="entry name" value="EG:BACR7A4.3 PROTEIN-RELATED"/>
    <property type="match status" value="1"/>
</dbReference>
<dbReference type="Gene3D" id="2.40.10.10">
    <property type="entry name" value="Trypsin-like serine proteases"/>
    <property type="match status" value="1"/>
</dbReference>
<keyword evidence="3 10" id="KW-0645">Protease</keyword>
<dbReference type="GO" id="GO:0005576">
    <property type="term" value="C:extracellular region"/>
    <property type="evidence" value="ECO:0007669"/>
    <property type="project" value="UniProtKB-SubCell"/>
</dbReference>
<evidence type="ECO:0000256" key="6">
    <source>
        <dbReference type="ARBA" id="ARBA00022825"/>
    </source>
</evidence>
<dbReference type="InterPro" id="IPR018114">
    <property type="entry name" value="TRYPSIN_HIS"/>
</dbReference>
<dbReference type="GO" id="GO:0016485">
    <property type="term" value="P:protein processing"/>
    <property type="evidence" value="ECO:0007669"/>
    <property type="project" value="UniProtKB-ARBA"/>
</dbReference>
<evidence type="ECO:0000256" key="10">
    <source>
        <dbReference type="RuleBase" id="RU363034"/>
    </source>
</evidence>
<dbReference type="AlphaFoldDB" id="A0A1J1IYF2"/>
<dbReference type="InterPro" id="IPR051333">
    <property type="entry name" value="CLIP_Serine_Protease"/>
</dbReference>
<keyword evidence="5 10" id="KW-0378">Hydrolase</keyword>
<protein>
    <submittedName>
        <fullName evidence="12">CLUMA_CG018098, isoform A</fullName>
    </submittedName>
</protein>
<dbReference type="OrthoDB" id="6339452at2759"/>
<dbReference type="PANTHER" id="PTHR24260">
    <property type="match status" value="1"/>
</dbReference>
<evidence type="ECO:0000256" key="1">
    <source>
        <dbReference type="ARBA" id="ARBA00004613"/>
    </source>
</evidence>
<feature type="domain" description="Peptidase S1" evidence="11">
    <location>
        <begin position="75"/>
        <end position="323"/>
    </location>
</feature>
<dbReference type="PROSITE" id="PS00134">
    <property type="entry name" value="TRYPSIN_HIS"/>
    <property type="match status" value="1"/>
</dbReference>
<evidence type="ECO:0000256" key="5">
    <source>
        <dbReference type="ARBA" id="ARBA00022801"/>
    </source>
</evidence>
<keyword evidence="13" id="KW-1185">Reference proteome</keyword>
<evidence type="ECO:0000256" key="7">
    <source>
        <dbReference type="ARBA" id="ARBA00023145"/>
    </source>
</evidence>
<dbReference type="SUPFAM" id="SSF50494">
    <property type="entry name" value="Trypsin-like serine proteases"/>
    <property type="match status" value="1"/>
</dbReference>
<keyword evidence="4" id="KW-0222">Digestion</keyword>
<keyword evidence="2" id="KW-0964">Secreted</keyword>
<accession>A0A1J1IYF2</accession>
<dbReference type="FunFam" id="2.40.10.10:FF:000047">
    <property type="entry name" value="Trypsin eta"/>
    <property type="match status" value="1"/>
</dbReference>
<dbReference type="STRING" id="568069.A0A1J1IYF2"/>
<evidence type="ECO:0000256" key="2">
    <source>
        <dbReference type="ARBA" id="ARBA00022525"/>
    </source>
</evidence>
<gene>
    <name evidence="12" type="ORF">CLUMA_CG018098</name>
</gene>
<dbReference type="PROSITE" id="PS50240">
    <property type="entry name" value="TRYPSIN_DOM"/>
    <property type="match status" value="1"/>
</dbReference>
<keyword evidence="8" id="KW-1015">Disulfide bond</keyword>
<evidence type="ECO:0000259" key="11">
    <source>
        <dbReference type="PROSITE" id="PS50240"/>
    </source>
</evidence>
<dbReference type="SMART" id="SM00020">
    <property type="entry name" value="Tryp_SPc"/>
    <property type="match status" value="1"/>
</dbReference>
<dbReference type="Proteomes" id="UP000183832">
    <property type="component" value="Unassembled WGS sequence"/>
</dbReference>
<dbReference type="GO" id="GO:0004252">
    <property type="term" value="F:serine-type endopeptidase activity"/>
    <property type="evidence" value="ECO:0007669"/>
    <property type="project" value="InterPro"/>
</dbReference>
<evidence type="ECO:0000313" key="12">
    <source>
        <dbReference type="EMBL" id="CRL05183.1"/>
    </source>
</evidence>
<dbReference type="InterPro" id="IPR009003">
    <property type="entry name" value="Peptidase_S1_PA"/>
</dbReference>
<keyword evidence="6 10" id="KW-0720">Serine protease</keyword>
<comment type="similarity">
    <text evidence="9">Belongs to the peptidase S1 family. CLIP subfamily.</text>
</comment>
<dbReference type="InterPro" id="IPR033116">
    <property type="entry name" value="TRYPSIN_SER"/>
</dbReference>
<evidence type="ECO:0000256" key="8">
    <source>
        <dbReference type="ARBA" id="ARBA00023157"/>
    </source>
</evidence>
<sequence length="327" mass="36936">MPAICIMDNNNPLHISRTPSQQPLDRYQKTLDIVFSKDKFSRTAEKLRPCYTCESEETAEECEEILNNTQNEQFIVGGEEAIVGEFPHMTAIGSTEGEKIFWICGASLISEKFILTAAHCVSRRTLTLPELIARVTDQKLNRNNEEIQPYDFGIKKIIVHPDYRSRLKYNDIALMELDKEAIFSIDLRPACLYQSSEVEETVGQAIGWGATSYAGQYSDKLLKGDLNFVSNFECNKSYNEEPDHLPYGIISSQVCAGDSSRQRDTCQGDSGGPLQVLKYRKEDYKVYYEIIGITSFGQFCASGSPSVYTRVSSYLDWIEGIVWPDSN</sequence>
<dbReference type="EMBL" id="CVRI01000064">
    <property type="protein sequence ID" value="CRL05183.1"/>
    <property type="molecule type" value="Genomic_DNA"/>
</dbReference>
<dbReference type="CDD" id="cd00190">
    <property type="entry name" value="Tryp_SPc"/>
    <property type="match status" value="1"/>
</dbReference>
<dbReference type="PRINTS" id="PR00722">
    <property type="entry name" value="CHYMOTRYPSIN"/>
</dbReference>
<keyword evidence="7" id="KW-0865">Zymogen</keyword>